<dbReference type="Proteomes" id="UP000254437">
    <property type="component" value="Unassembled WGS sequence"/>
</dbReference>
<evidence type="ECO:0000313" key="2">
    <source>
        <dbReference type="Proteomes" id="UP000254437"/>
    </source>
</evidence>
<dbReference type="EMBL" id="UGQU01000001">
    <property type="protein sequence ID" value="STZ55425.1"/>
    <property type="molecule type" value="Genomic_DNA"/>
</dbReference>
<protein>
    <submittedName>
        <fullName evidence="1">Uncharacterized protein</fullName>
    </submittedName>
</protein>
<proteinExistence type="predicted"/>
<organism evidence="1 2">
    <name type="scientific">Moraxella lacunata</name>
    <dbReference type="NCBI Taxonomy" id="477"/>
    <lineage>
        <taxon>Bacteria</taxon>
        <taxon>Pseudomonadati</taxon>
        <taxon>Pseudomonadota</taxon>
        <taxon>Gammaproteobacteria</taxon>
        <taxon>Moraxellales</taxon>
        <taxon>Moraxellaceae</taxon>
        <taxon>Moraxella</taxon>
    </lineage>
</organism>
<gene>
    <name evidence="1" type="ORF">NCTC10359_00017</name>
</gene>
<dbReference type="RefSeq" id="WP_115004380.1">
    <property type="nucleotide sequence ID" value="NZ_UGQU01000001.1"/>
</dbReference>
<reference evidence="1 2" key="1">
    <citation type="submission" date="2018-06" db="EMBL/GenBank/DDBJ databases">
        <authorList>
            <consortium name="Pathogen Informatics"/>
            <person name="Doyle S."/>
        </authorList>
    </citation>
    <scope>NUCLEOTIDE SEQUENCE [LARGE SCALE GENOMIC DNA]</scope>
    <source>
        <strain evidence="1 2">NCTC10359</strain>
    </source>
</reference>
<name>A0A378T6C3_MORLA</name>
<evidence type="ECO:0000313" key="1">
    <source>
        <dbReference type="EMBL" id="STZ55425.1"/>
    </source>
</evidence>
<dbReference type="AlphaFoldDB" id="A0A378T6C3"/>
<accession>A0A378T6C3</accession>
<sequence>MLKKYYEFFHQDKEKAIKKIQELQDHDKFIHHLITTREDKRRYREPGFEFYIKSKDKNYHYDTNDDCVFIPMPDCWLISDILAKHCDDFDYTFFNEFNHQAVLNIIHEISLLTDNDKQIMQFYQEVIAWLEEKSKPDNIIEMYGNI</sequence>